<evidence type="ECO:0000313" key="3">
    <source>
        <dbReference type="EMBL" id="KGF54553.1"/>
    </source>
</evidence>
<feature type="chain" id="PRO_5001924413" description="Copper amine oxidase-like N-terminal domain-containing protein" evidence="1">
    <location>
        <begin position="26"/>
        <end position="601"/>
    </location>
</feature>
<gene>
    <name evidence="3" type="ORF">HMPREF9460_02712</name>
</gene>
<dbReference type="InterPro" id="IPR012854">
    <property type="entry name" value="Cu_amine_oxidase-like_N"/>
</dbReference>
<feature type="domain" description="Copper amine oxidase-like N-terminal" evidence="2">
    <location>
        <begin position="486"/>
        <end position="593"/>
    </location>
</feature>
<dbReference type="RefSeq" id="WP_007495875.1">
    <property type="nucleotide sequence ID" value="NZ_KN174164.1"/>
</dbReference>
<dbReference type="eggNOG" id="COG1306">
    <property type="taxonomic scope" value="Bacteria"/>
</dbReference>
<dbReference type="Proteomes" id="UP000029585">
    <property type="component" value="Unassembled WGS sequence"/>
</dbReference>
<dbReference type="AlphaFoldDB" id="A0A096B594"/>
<dbReference type="Gene3D" id="3.30.457.10">
    <property type="entry name" value="Copper amine oxidase-like, N-terminal domain"/>
    <property type="match status" value="1"/>
</dbReference>
<dbReference type="PATRIC" id="fig|742738.3.peg.2788"/>
<dbReference type="Pfam" id="PF07833">
    <property type="entry name" value="Cu_amine_oxidN1"/>
    <property type="match status" value="1"/>
</dbReference>
<comment type="caution">
    <text evidence="3">The sequence shown here is derived from an EMBL/GenBank/DDBJ whole genome shotgun (WGS) entry which is preliminary data.</text>
</comment>
<dbReference type="InterPro" id="IPR036582">
    <property type="entry name" value="Mao_N_sf"/>
</dbReference>
<dbReference type="GeneID" id="63972996"/>
<evidence type="ECO:0000313" key="4">
    <source>
        <dbReference type="Proteomes" id="UP000029585"/>
    </source>
</evidence>
<sequence length="601" mass="65377">MRRRAISALAAALALVLTLVTPALAAGRPNWDGPLGAMAGPVVCETGRDYVLYYTIIGGVYRSADGVTWTELDRQWASAGWAYGTGVNGLAHKEFQFLWTGSEYMMRQSLLDDPREDTHQQYGDSPRNNWVTLLDEGFRIIGAKAFDGPVTDIRYAGGTYYATVDGVEHAFTRTDWEPGREGGVYYSGTAWYKQENQRKPVEVTSYLIREQPGNNGPFGLAVSTDGYSWLPLETKLTPDMMRLSETGGGAVVYYSPYDGSLYYYDYRGSRFAGACTAGWVEADLGFDPAEGVGTAWVDYTFRWTGDGYLMCQSVTGRGMMGTGADRFSPNNNKVIFLDRSFHRTGEHDFGAPVENVACVDGVCYALVDGTVWQSADREQWTATSLTVLPEAAPQIDLGWRIKDCPVDGQTDGSLVYRVADGKLLASGDGVYFTALCPWSSTGVELHSGGGTVVTGVGTDDVLAVDSEEVRGLCAACFGEFPTYVALDGEYFSLTDMPLRSTAGCTMAPMRELAVWMGYYDFSYDAATGTAVCSNGAESITVRVGITQGQVSGRGPVSMAVPPELVGWKLYVPVRFMVDAAGLEDVWDAEENTLWITTPEQT</sequence>
<evidence type="ECO:0000256" key="1">
    <source>
        <dbReference type="SAM" id="SignalP"/>
    </source>
</evidence>
<protein>
    <recommendedName>
        <fullName evidence="2">Copper amine oxidase-like N-terminal domain-containing protein</fullName>
    </recommendedName>
</protein>
<name>A0A096B594_FLAPL</name>
<feature type="signal peptide" evidence="1">
    <location>
        <begin position="1"/>
        <end position="25"/>
    </location>
</feature>
<organism evidence="3 4">
    <name type="scientific">Flavonifractor plautii 1_3_50AFAA</name>
    <dbReference type="NCBI Taxonomy" id="742738"/>
    <lineage>
        <taxon>Bacteria</taxon>
        <taxon>Bacillati</taxon>
        <taxon>Bacillota</taxon>
        <taxon>Clostridia</taxon>
        <taxon>Eubacteriales</taxon>
        <taxon>Oscillospiraceae</taxon>
        <taxon>Flavonifractor</taxon>
    </lineage>
</organism>
<dbReference type="HOGENOM" id="CLU_453947_0_0_9"/>
<dbReference type="SUPFAM" id="SSF55383">
    <property type="entry name" value="Copper amine oxidase, domain N"/>
    <property type="match status" value="1"/>
</dbReference>
<evidence type="ECO:0000259" key="2">
    <source>
        <dbReference type="Pfam" id="PF07833"/>
    </source>
</evidence>
<reference evidence="3 4" key="1">
    <citation type="submission" date="2011-08" db="EMBL/GenBank/DDBJ databases">
        <title>The Genome Sequence of Clostridium orbiscindens 1_3_50AFAA.</title>
        <authorList>
            <consortium name="The Broad Institute Genome Sequencing Platform"/>
            <person name="Earl A."/>
            <person name="Ward D."/>
            <person name="Feldgarden M."/>
            <person name="Gevers D."/>
            <person name="Daigneault M."/>
            <person name="Strauss J."/>
            <person name="Allen-Vercoe E."/>
            <person name="Young S.K."/>
            <person name="Zeng Q."/>
            <person name="Gargeya S."/>
            <person name="Fitzgerald M."/>
            <person name="Haas B."/>
            <person name="Abouelleil A."/>
            <person name="Alvarado L."/>
            <person name="Arachchi H.M."/>
            <person name="Berlin A."/>
            <person name="Brown A."/>
            <person name="Chapman S.B."/>
            <person name="Chen Z."/>
            <person name="Dunbar C."/>
            <person name="Freedman E."/>
            <person name="Gearin G."/>
            <person name="Gellesch M."/>
            <person name="Goldberg J."/>
            <person name="Griggs A."/>
            <person name="Gujja S."/>
            <person name="Heiman D."/>
            <person name="Howarth C."/>
            <person name="Larson L."/>
            <person name="Lui A."/>
            <person name="MacDonald P.J.P."/>
            <person name="Montmayeur A."/>
            <person name="Murphy C."/>
            <person name="Neiman D."/>
            <person name="Pearson M."/>
            <person name="Priest M."/>
            <person name="Roberts A."/>
            <person name="Saif S."/>
            <person name="Shea T."/>
            <person name="Shenoy N."/>
            <person name="Sisk P."/>
            <person name="Stolte C."/>
            <person name="Sykes S."/>
            <person name="Wortman J."/>
            <person name="Nusbaum C."/>
            <person name="Birren B."/>
        </authorList>
    </citation>
    <scope>NUCLEOTIDE SEQUENCE [LARGE SCALE GENOMIC DNA]</scope>
    <source>
        <strain evidence="3 4">1_3_50AFAA</strain>
    </source>
</reference>
<keyword evidence="4" id="KW-1185">Reference proteome</keyword>
<accession>A0A096B594</accession>
<proteinExistence type="predicted"/>
<keyword evidence="1" id="KW-0732">Signal</keyword>
<dbReference type="EMBL" id="ADLO01000084">
    <property type="protein sequence ID" value="KGF54553.1"/>
    <property type="molecule type" value="Genomic_DNA"/>
</dbReference>